<protein>
    <submittedName>
        <fullName evidence="1">Uncharacterized protein</fullName>
    </submittedName>
</protein>
<reference evidence="2" key="1">
    <citation type="journal article" date="2023" name="G3 (Bethesda)">
        <title>Genome assembly and association tests identify interacting loci associated with vigor, precocity, and sex in interspecific pistachio rootstocks.</title>
        <authorList>
            <person name="Palmer W."/>
            <person name="Jacygrad E."/>
            <person name="Sagayaradj S."/>
            <person name="Cavanaugh K."/>
            <person name="Han R."/>
            <person name="Bertier L."/>
            <person name="Beede B."/>
            <person name="Kafkas S."/>
            <person name="Golino D."/>
            <person name="Preece J."/>
            <person name="Michelmore R."/>
        </authorList>
    </citation>
    <scope>NUCLEOTIDE SEQUENCE [LARGE SCALE GENOMIC DNA]</scope>
</reference>
<comment type="caution">
    <text evidence="1">The sequence shown here is derived from an EMBL/GenBank/DDBJ whole genome shotgun (WGS) entry which is preliminary data.</text>
</comment>
<dbReference type="EMBL" id="CM047745">
    <property type="protein sequence ID" value="KAJ0025592.1"/>
    <property type="molecule type" value="Genomic_DNA"/>
</dbReference>
<accession>A0ACC0XYA3</accession>
<dbReference type="Proteomes" id="UP001163603">
    <property type="component" value="Chromosome 10"/>
</dbReference>
<sequence length="979" mass="111637">MLQRAASNAYSWWWASHIRTKQSKWLEENLQDMEDKVGEMLKIIDDDGDSFAQRAEMYYRKRPELINHVEYSYRSYRALAERYDHLSKELQSANRTIATVYPEQVQFEMDAEDEDVRSETSSSDNEKPSKGFIPKVPAAPMKDFLKSPSMGLPKKWLRKAGSSAKAPAPPPKSGLTKNEALEEIDKLQKEILGLQTEKEFVKSSHECAYEKYWGIESRITEIQANVSCLQDEFGIGSVIDDNEARNLMASTALNSCQETLAKLQEKQEQSAGLAKVEFQRILQYHEKIANLRNQALPEQTNEHKPFTAKKHVSLTAGSSSELKDLDPQISSTENSGNGELLGEKFKEQLAVDSNSSLSVTQLAEKIDGVVDKVVNLEYQVSSQTALVTRLRSENDQIQAQIQSLEGDKEALIAGSDNMNKRLIAVEEELARIRSLNQSVEDQNNNLQTHFTEASCNIDYLSEKLQSVDFEEDVEDEGLFPQVKAASDAKEENEFKEEEEEEEEEKLVPDSGDSEMSIKDPEPEKDNNTSVLSNSVEAEQENIVDSCPNVKLEINSEHSQKLRLTNEENDEKKDMSYTRSCNLNIDLEELGIEEGDPNWRMLSPGLEEREKSLIEEYTSVLQNYMDVKRKLSEVEKKNRDGFIELALQIRELENAVAFRDDEIQSLRNKISSPQSSVTESHQGGSTSRESITQVGISPESNFSSQASPQPVPFSEHSYDFKEKSEPNKSPQKEETNLKVKYVKTPSSLTTIEEKIRSDIDELLEENLEFWLRFSTSYHQIQRYQSTVRDLKAELTKLKINEKKEENTKQPYLPSDPRAIYKHLREIQTELTLWLENNEVLKDELHGRYSCLCNIQEEIARVSSAGGKAEENGLRNYQAAKFLGEVLNMKQENTKIADQLCAGHERVEKLKMEVETTLAKLDEEFRRRGPTRSPSRARIPLQSFLFGVKLKKHRQKPSLFSCMNPALQKQYSSLAIAGHYR</sequence>
<evidence type="ECO:0000313" key="1">
    <source>
        <dbReference type="EMBL" id="KAJ0025592.1"/>
    </source>
</evidence>
<name>A0ACC0XYA3_9ROSI</name>
<keyword evidence="2" id="KW-1185">Reference proteome</keyword>
<evidence type="ECO:0000313" key="2">
    <source>
        <dbReference type="Proteomes" id="UP001163603"/>
    </source>
</evidence>
<organism evidence="1 2">
    <name type="scientific">Pistacia integerrima</name>
    <dbReference type="NCBI Taxonomy" id="434235"/>
    <lineage>
        <taxon>Eukaryota</taxon>
        <taxon>Viridiplantae</taxon>
        <taxon>Streptophyta</taxon>
        <taxon>Embryophyta</taxon>
        <taxon>Tracheophyta</taxon>
        <taxon>Spermatophyta</taxon>
        <taxon>Magnoliopsida</taxon>
        <taxon>eudicotyledons</taxon>
        <taxon>Gunneridae</taxon>
        <taxon>Pentapetalae</taxon>
        <taxon>rosids</taxon>
        <taxon>malvids</taxon>
        <taxon>Sapindales</taxon>
        <taxon>Anacardiaceae</taxon>
        <taxon>Pistacia</taxon>
    </lineage>
</organism>
<gene>
    <name evidence="1" type="ORF">Pint_08485</name>
</gene>
<proteinExistence type="predicted"/>